<protein>
    <submittedName>
        <fullName evidence="2">Uncharacterized protein</fullName>
    </submittedName>
</protein>
<evidence type="ECO:0000256" key="1">
    <source>
        <dbReference type="SAM" id="SignalP"/>
    </source>
</evidence>
<keyword evidence="1" id="KW-0732">Signal</keyword>
<evidence type="ECO:0000313" key="2">
    <source>
        <dbReference type="EMBL" id="CAG9538044.1"/>
    </source>
</evidence>
<reference evidence="2" key="1">
    <citation type="submission" date="2021-09" db="EMBL/GenBank/DDBJ databases">
        <authorList>
            <consortium name="Pathogen Informatics"/>
        </authorList>
    </citation>
    <scope>NUCLEOTIDE SEQUENCE</scope>
</reference>
<comment type="caution">
    <text evidence="2">The sequence shown here is derived from an EMBL/GenBank/DDBJ whole genome shotgun (WGS) entry which is preliminary data.</text>
</comment>
<dbReference type="AlphaFoldDB" id="A0A8J2Q2N6"/>
<accession>A0A8J2Q2N6</accession>
<sequence>MFLTAQILLNLLIIFNIFNGVANSSPNLQPIDYFDVDTIKQLKTLDKPSEEWNMEYNYGRNYKHSKGQEWGNGYNNQYNTGNILRNHQYEGAKKQRAKLLQTEITPIWASTNIDESKMYRGGASEMNDKQQGSMQQSNTLEKQFQKKTGSKMKNWYNWPSKNLTWPNWILKKNPYEMQLVPWWNTNDQQAQKAQSVPRFMPDEIILKQKKFFWPGSIGWTGDLGPFREVPIPPWYD</sequence>
<dbReference type="EMBL" id="CAKAEH010001616">
    <property type="protein sequence ID" value="CAG9538044.1"/>
    <property type="molecule type" value="Genomic_DNA"/>
</dbReference>
<organism evidence="2 3">
    <name type="scientific">Cercopithifilaria johnstoni</name>
    <dbReference type="NCBI Taxonomy" id="2874296"/>
    <lineage>
        <taxon>Eukaryota</taxon>
        <taxon>Metazoa</taxon>
        <taxon>Ecdysozoa</taxon>
        <taxon>Nematoda</taxon>
        <taxon>Chromadorea</taxon>
        <taxon>Rhabditida</taxon>
        <taxon>Spirurina</taxon>
        <taxon>Spiruromorpha</taxon>
        <taxon>Filarioidea</taxon>
        <taxon>Onchocercidae</taxon>
        <taxon>Cercopithifilaria</taxon>
    </lineage>
</organism>
<evidence type="ECO:0000313" key="3">
    <source>
        <dbReference type="Proteomes" id="UP000746747"/>
    </source>
</evidence>
<gene>
    <name evidence="2" type="ORF">CJOHNSTONI_LOCUS7795</name>
</gene>
<dbReference type="Proteomes" id="UP000746747">
    <property type="component" value="Unassembled WGS sequence"/>
</dbReference>
<proteinExistence type="predicted"/>
<name>A0A8J2Q2N6_9BILA</name>
<dbReference type="OrthoDB" id="5816976at2759"/>
<feature type="chain" id="PRO_5035310019" evidence="1">
    <location>
        <begin position="25"/>
        <end position="236"/>
    </location>
</feature>
<feature type="signal peptide" evidence="1">
    <location>
        <begin position="1"/>
        <end position="24"/>
    </location>
</feature>
<keyword evidence="3" id="KW-1185">Reference proteome</keyword>